<dbReference type="InterPro" id="IPR011006">
    <property type="entry name" value="CheY-like_superfamily"/>
</dbReference>
<dbReference type="SUPFAM" id="SSF52172">
    <property type="entry name" value="CheY-like"/>
    <property type="match status" value="1"/>
</dbReference>
<dbReference type="Proteomes" id="UP000754644">
    <property type="component" value="Unassembled WGS sequence"/>
</dbReference>
<dbReference type="Pfam" id="PF00072">
    <property type="entry name" value="Response_reg"/>
    <property type="match status" value="1"/>
</dbReference>
<gene>
    <name evidence="5" type="ORF">HQ497_14675</name>
</gene>
<dbReference type="PROSITE" id="PS50110">
    <property type="entry name" value="RESPONSE_REGULATORY"/>
    <property type="match status" value="1"/>
</dbReference>
<dbReference type="GO" id="GO:0003677">
    <property type="term" value="F:DNA binding"/>
    <property type="evidence" value="ECO:0007669"/>
    <property type="project" value="InterPro"/>
</dbReference>
<sequence length="268" mass="30023">MTDVLRTLIVDDESLARRGLKLRLAQIEGVEVVAEASNGREALQLMVEFQPDLVFLDIQMPGMSGFDVVAKLQQDQMPMVIFVTAFDQYAIEAFKVQAIDYLLKPIDDELLAKAIALAKQRLHERNEIKDKQSLLELVIGITGKSVTSVTQLLRDHAGVKSYPDKLAIKDGGETTLVAMQDIDWVDAAGDYMCVHALGETHVMRITMKELEAQLDPATFQRVHRSTIVNLARVVKVCSHMNGEFYLALINGSSVKMSRSYKDKVKHFF</sequence>
<dbReference type="SMART" id="SM00850">
    <property type="entry name" value="LytTR"/>
    <property type="match status" value="1"/>
</dbReference>
<protein>
    <submittedName>
        <fullName evidence="5">Response regulator transcription factor</fullName>
    </submittedName>
</protein>
<accession>A0A973A9V5</accession>
<evidence type="ECO:0000313" key="6">
    <source>
        <dbReference type="Proteomes" id="UP000754644"/>
    </source>
</evidence>
<dbReference type="InterPro" id="IPR001789">
    <property type="entry name" value="Sig_transdc_resp-reg_receiver"/>
</dbReference>
<keyword evidence="1" id="KW-0902">Two-component regulatory system</keyword>
<dbReference type="GO" id="GO:0000156">
    <property type="term" value="F:phosphorelay response regulator activity"/>
    <property type="evidence" value="ECO:0007669"/>
    <property type="project" value="InterPro"/>
</dbReference>
<dbReference type="Gene3D" id="2.40.50.1020">
    <property type="entry name" value="LytTr DNA-binding domain"/>
    <property type="match status" value="1"/>
</dbReference>
<feature type="modified residue" description="4-aspartylphosphate" evidence="2">
    <location>
        <position position="57"/>
    </location>
</feature>
<evidence type="ECO:0000259" key="4">
    <source>
        <dbReference type="PROSITE" id="PS50930"/>
    </source>
</evidence>
<name>A0A973A9V5_9GAMM</name>
<feature type="domain" description="HTH LytTR-type" evidence="4">
    <location>
        <begin position="166"/>
        <end position="268"/>
    </location>
</feature>
<comment type="caution">
    <text evidence="5">The sequence shown here is derived from an EMBL/GenBank/DDBJ whole genome shotgun (WGS) entry which is preliminary data.</text>
</comment>
<evidence type="ECO:0000256" key="1">
    <source>
        <dbReference type="ARBA" id="ARBA00023012"/>
    </source>
</evidence>
<dbReference type="InterPro" id="IPR007492">
    <property type="entry name" value="LytTR_DNA-bd_dom"/>
</dbReference>
<feature type="domain" description="Response regulatory" evidence="3">
    <location>
        <begin position="6"/>
        <end position="119"/>
    </location>
</feature>
<organism evidence="5 6">
    <name type="scientific">SAR86 cluster bacterium</name>
    <dbReference type="NCBI Taxonomy" id="2030880"/>
    <lineage>
        <taxon>Bacteria</taxon>
        <taxon>Pseudomonadati</taxon>
        <taxon>Pseudomonadota</taxon>
        <taxon>Gammaproteobacteria</taxon>
        <taxon>SAR86 cluster</taxon>
    </lineage>
</organism>
<dbReference type="Pfam" id="PF04397">
    <property type="entry name" value="LytTR"/>
    <property type="match status" value="1"/>
</dbReference>
<dbReference type="AlphaFoldDB" id="A0A973A9V5"/>
<proteinExistence type="predicted"/>
<dbReference type="PROSITE" id="PS50930">
    <property type="entry name" value="HTH_LYTTR"/>
    <property type="match status" value="1"/>
</dbReference>
<evidence type="ECO:0000259" key="3">
    <source>
        <dbReference type="PROSITE" id="PS50110"/>
    </source>
</evidence>
<dbReference type="SMART" id="SM00448">
    <property type="entry name" value="REC"/>
    <property type="match status" value="1"/>
</dbReference>
<evidence type="ECO:0000256" key="2">
    <source>
        <dbReference type="PROSITE-ProRule" id="PRU00169"/>
    </source>
</evidence>
<reference evidence="5" key="1">
    <citation type="submission" date="2020-05" db="EMBL/GenBank/DDBJ databases">
        <title>Sulfur intermediates as new biogeochemical hubs in an aquatic model microbial ecosystem.</title>
        <authorList>
            <person name="Vigneron A."/>
        </authorList>
    </citation>
    <scope>NUCLEOTIDE SEQUENCE</scope>
    <source>
        <strain evidence="5">Bin.250</strain>
    </source>
</reference>
<dbReference type="InterPro" id="IPR046947">
    <property type="entry name" value="LytR-like"/>
</dbReference>
<dbReference type="Gene3D" id="3.40.50.2300">
    <property type="match status" value="1"/>
</dbReference>
<dbReference type="PANTHER" id="PTHR37299">
    <property type="entry name" value="TRANSCRIPTIONAL REGULATOR-RELATED"/>
    <property type="match status" value="1"/>
</dbReference>
<evidence type="ECO:0000313" key="5">
    <source>
        <dbReference type="EMBL" id="NQV66600.1"/>
    </source>
</evidence>
<dbReference type="PANTHER" id="PTHR37299:SF1">
    <property type="entry name" value="STAGE 0 SPORULATION PROTEIN A HOMOLOG"/>
    <property type="match status" value="1"/>
</dbReference>
<dbReference type="EMBL" id="JABMOJ010000544">
    <property type="protein sequence ID" value="NQV66600.1"/>
    <property type="molecule type" value="Genomic_DNA"/>
</dbReference>
<keyword evidence="2" id="KW-0597">Phosphoprotein</keyword>